<evidence type="ECO:0000259" key="3">
    <source>
        <dbReference type="Pfam" id="PF00925"/>
    </source>
</evidence>
<dbReference type="HOGENOM" id="CLU_029639_2_0_1"/>
<evidence type="ECO:0000256" key="1">
    <source>
        <dbReference type="SAM" id="Coils"/>
    </source>
</evidence>
<evidence type="ECO:0000313" key="5">
    <source>
        <dbReference type="EMBL" id="KDN48193.1"/>
    </source>
</evidence>
<dbReference type="Pfam" id="PF00925">
    <property type="entry name" value="GTP_cyclohydro2"/>
    <property type="match status" value="1"/>
</dbReference>
<comment type="caution">
    <text evidence="5">The sequence shown here is derived from an EMBL/GenBank/DDBJ whole genome shotgun (WGS) entry which is preliminary data.</text>
</comment>
<feature type="compositionally biased region" description="Low complexity" evidence="2">
    <location>
        <begin position="97"/>
        <end position="122"/>
    </location>
</feature>
<dbReference type="Pfam" id="PF12471">
    <property type="entry name" value="GTP_CH_N"/>
    <property type="match status" value="1"/>
</dbReference>
<dbReference type="InParanoid" id="A0A066W6L6"/>
<feature type="coiled-coil region" evidence="1">
    <location>
        <begin position="7"/>
        <end position="34"/>
    </location>
</feature>
<protein>
    <recommendedName>
        <fullName evidence="7">GTP cyclohydrolase II</fullName>
    </recommendedName>
</protein>
<proteinExistence type="predicted"/>
<dbReference type="SUPFAM" id="SSF142695">
    <property type="entry name" value="RibA-like"/>
    <property type="match status" value="1"/>
</dbReference>
<dbReference type="InterPro" id="IPR032677">
    <property type="entry name" value="GTP_cyclohydro_II"/>
</dbReference>
<evidence type="ECO:0000256" key="2">
    <source>
        <dbReference type="SAM" id="MobiDB-lite"/>
    </source>
</evidence>
<dbReference type="GeneID" id="25264206"/>
<dbReference type="AlphaFoldDB" id="A0A066W6L6"/>
<feature type="domain" description="GTP cyclohydrolase II" evidence="3">
    <location>
        <begin position="386"/>
        <end position="531"/>
    </location>
</feature>
<dbReference type="OMA" id="FQQLMPD"/>
<name>A0A066W6L6_TILAU</name>
<gene>
    <name evidence="5" type="ORF">K437DRAFT_255616</name>
</gene>
<dbReference type="NCBIfam" id="NF005536">
    <property type="entry name" value="PRK07198.1"/>
    <property type="match status" value="1"/>
</dbReference>
<reference evidence="5 6" key="1">
    <citation type="submission" date="2014-05" db="EMBL/GenBank/DDBJ databases">
        <title>Draft genome sequence of a rare smut relative, Tilletiaria anomala UBC 951.</title>
        <authorList>
            <consortium name="DOE Joint Genome Institute"/>
            <person name="Toome M."/>
            <person name="Kuo A."/>
            <person name="Henrissat B."/>
            <person name="Lipzen A."/>
            <person name="Tritt A."/>
            <person name="Yoshinaga Y."/>
            <person name="Zane M."/>
            <person name="Barry K."/>
            <person name="Grigoriev I.V."/>
            <person name="Spatafora J.W."/>
            <person name="Aimea M.C."/>
        </authorList>
    </citation>
    <scope>NUCLEOTIDE SEQUENCE [LARGE SCALE GENOMIC DNA]</scope>
    <source>
        <strain evidence="5 6">UBC 951</strain>
    </source>
</reference>
<sequence>MSDSELLSRILQEVVDLKSKNAQLESKIDSLAAAAAAGGGSIPVGSPSSHARRGSHSSGLTPILHGVTGTSGTVGGAQHPVEPSSALLKSPPPQPLGPSALTSSSSAPSKELPAATTNSSAATASAFGVESGEVAGKSAKRNADIEAYFANTRVILTSYPNQVGIDPYPLSFGHPDPQVRGPVLASRHPGSIKLRNAIGTYGGSYMVYRALASAIGDLSPDFRPDFTNTEPPFDIPQQPEWGDPYKICTLDPFGHIPQVLFKKQIDEGLDVRPTIAATKAHIKMPELDDALKLGRLSIDGKIVIASTHLPGMDPRQDPGCEVNTSKISVEPVWYLPGVAHRLGISEGTLRRALFEETGGMYPELLTRHDLSVFLPPITGATVYIFGDPAYLSDPTKELTARVHDECNGSDVFGSDICTCRPYLLMGIEEAVKCAQRGGVGLIVYFRKEGRALGETIKYQVYNARKRGNDTASEYFNRTSRIAGVKDSRMQPLMSDILVWLCGTKRKLDRLISMSDMKYDAITAAGIQVGTRYEIPEDRLPADSRVEIDAKIQAGYYSTRAVTEEDLKKVVGRGWENVHQ</sequence>
<dbReference type="PANTHER" id="PTHR47259:SF2">
    <property type="entry name" value="URACIL-REGULATED PROTEIN 1"/>
    <property type="match status" value="1"/>
</dbReference>
<keyword evidence="6" id="KW-1185">Reference proteome</keyword>
<accession>A0A066W6L6</accession>
<dbReference type="EMBL" id="JMSN01000026">
    <property type="protein sequence ID" value="KDN48193.1"/>
    <property type="molecule type" value="Genomic_DNA"/>
</dbReference>
<feature type="region of interest" description="Disordered" evidence="2">
    <location>
        <begin position="35"/>
        <end position="122"/>
    </location>
</feature>
<dbReference type="InterPro" id="IPR022163">
    <property type="entry name" value="GTP_CH_N"/>
</dbReference>
<dbReference type="Proteomes" id="UP000027361">
    <property type="component" value="Unassembled WGS sequence"/>
</dbReference>
<dbReference type="STRING" id="1037660.A0A066W6L6"/>
<evidence type="ECO:0000259" key="4">
    <source>
        <dbReference type="Pfam" id="PF12471"/>
    </source>
</evidence>
<organism evidence="5 6">
    <name type="scientific">Tilletiaria anomala (strain ATCC 24038 / CBS 436.72 / UBC 951)</name>
    <dbReference type="NCBI Taxonomy" id="1037660"/>
    <lineage>
        <taxon>Eukaryota</taxon>
        <taxon>Fungi</taxon>
        <taxon>Dikarya</taxon>
        <taxon>Basidiomycota</taxon>
        <taxon>Ustilaginomycotina</taxon>
        <taxon>Exobasidiomycetes</taxon>
        <taxon>Georgefischeriales</taxon>
        <taxon>Tilletiariaceae</taxon>
        <taxon>Tilletiaria</taxon>
    </lineage>
</organism>
<evidence type="ECO:0000313" key="6">
    <source>
        <dbReference type="Proteomes" id="UP000027361"/>
    </source>
</evidence>
<dbReference type="PANTHER" id="PTHR47259">
    <property type="match status" value="1"/>
</dbReference>
<dbReference type="OrthoDB" id="57939at2759"/>
<evidence type="ECO:0008006" key="7">
    <source>
        <dbReference type="Google" id="ProtNLM"/>
    </source>
</evidence>
<feature type="domain" description="GTP cyclohydrolase N-terminal" evidence="4">
    <location>
        <begin position="153"/>
        <end position="356"/>
    </location>
</feature>
<dbReference type="InterPro" id="IPR036144">
    <property type="entry name" value="RibA-like_sf"/>
</dbReference>
<keyword evidence="1" id="KW-0175">Coiled coil</keyword>
<dbReference type="Gene3D" id="3.40.50.10990">
    <property type="entry name" value="GTP cyclohydrolase II"/>
    <property type="match status" value="1"/>
</dbReference>
<dbReference type="RefSeq" id="XP_013244041.1">
    <property type="nucleotide sequence ID" value="XM_013388587.1"/>
</dbReference>